<evidence type="ECO:0000259" key="6">
    <source>
        <dbReference type="PROSITE" id="PS50835"/>
    </source>
</evidence>
<gene>
    <name evidence="7" type="ORF">U0070_005765</name>
</gene>
<dbReference type="InterPro" id="IPR007110">
    <property type="entry name" value="Ig-like_dom"/>
</dbReference>
<feature type="non-terminal residue" evidence="7">
    <location>
        <position position="1"/>
    </location>
</feature>
<dbReference type="Pfam" id="PF07686">
    <property type="entry name" value="V-set"/>
    <property type="match status" value="4"/>
</dbReference>
<dbReference type="InterPro" id="IPR003599">
    <property type="entry name" value="Ig_sub"/>
</dbReference>
<dbReference type="Gene3D" id="2.60.40.10">
    <property type="entry name" value="Immunoglobulins"/>
    <property type="match status" value="4"/>
</dbReference>
<dbReference type="SMART" id="SM00406">
    <property type="entry name" value="IGv"/>
    <property type="match status" value="4"/>
</dbReference>
<feature type="domain" description="Ig-like" evidence="6">
    <location>
        <begin position="97"/>
        <end position="188"/>
    </location>
</feature>
<dbReference type="GO" id="GO:0007166">
    <property type="term" value="P:cell surface receptor signaling pathway"/>
    <property type="evidence" value="ECO:0007669"/>
    <property type="project" value="TreeGrafter"/>
</dbReference>
<feature type="domain" description="Ig-like" evidence="6">
    <location>
        <begin position="4"/>
        <end position="91"/>
    </location>
</feature>
<keyword evidence="3" id="KW-1064">Adaptive immunity</keyword>
<proteinExistence type="predicted"/>
<protein>
    <recommendedName>
        <fullName evidence="6">Ig-like domain-containing protein</fullName>
    </recommendedName>
</protein>
<evidence type="ECO:0000313" key="7">
    <source>
        <dbReference type="EMBL" id="KAK7798783.1"/>
    </source>
</evidence>
<keyword evidence="1" id="KW-0732">Signal</keyword>
<dbReference type="EMBL" id="JBBHLL010000664">
    <property type="protein sequence ID" value="KAK7798783.1"/>
    <property type="molecule type" value="Genomic_DNA"/>
</dbReference>
<evidence type="ECO:0000313" key="8">
    <source>
        <dbReference type="Proteomes" id="UP001488838"/>
    </source>
</evidence>
<reference evidence="7 8" key="1">
    <citation type="journal article" date="2023" name="bioRxiv">
        <title>Conserved and derived expression patterns and positive selection on dental genes reveal complex evolutionary context of ever-growing rodent molars.</title>
        <authorList>
            <person name="Calamari Z.T."/>
            <person name="Song A."/>
            <person name="Cohen E."/>
            <person name="Akter M."/>
            <person name="Roy R.D."/>
            <person name="Hallikas O."/>
            <person name="Christensen M.M."/>
            <person name="Li P."/>
            <person name="Marangoni P."/>
            <person name="Jernvall J."/>
            <person name="Klein O.D."/>
        </authorList>
    </citation>
    <scope>NUCLEOTIDE SEQUENCE [LARGE SCALE GENOMIC DNA]</scope>
    <source>
        <strain evidence="7">V071</strain>
    </source>
</reference>
<keyword evidence="4" id="KW-0393">Immunoglobulin domain</keyword>
<dbReference type="InterPro" id="IPR036179">
    <property type="entry name" value="Ig-like_dom_sf"/>
</dbReference>
<dbReference type="InterPro" id="IPR013106">
    <property type="entry name" value="Ig_V-set"/>
</dbReference>
<dbReference type="PANTHER" id="PTHR23268">
    <property type="entry name" value="T-CELL RECEPTOR BETA CHAIN"/>
    <property type="match status" value="1"/>
</dbReference>
<sequence>PVDPRITQKPKHVVAVTGNERTLECHQYLGHNAMYWYRQSAKRSLELMFSYNYQNLVENQTIQSRFQPHNPEKSSLDLQISALEPGDSATYFWHTGPNVLQFPSHQVTREGQMVILSCDPVSSHLYFYWYKLILGQKIEFLVSFYNGKPMEKSKLFEEDRFSVERQEDSYFTLKIQPTTPEDSAVYFCASSLATALQKHLLPVHKPAWKLEKQPEHRRQNVCDHDISMSSRVTLTMFLCCVAFCLLGVGPLETTVFQNPQYLVTQVGNKASLKCDQDLGHDAMYWYKQDSKQSLKIMFIYNNKQLILNESVPSRFSPQSPDKAHLNLQVRLVEPDDSAVYFSFMNTKIAQTPRYLVMGRANNKSLDCKQHLGHNAMYWYQQKAGKPLELMFLYNLKNLIQNETVPLRFLPECPDTSQLFLHLSGLEPEDSAVYWCASSQDTALQIHELSTWDRMSFRDVTQFLIILPCIGTNRHQQKEWNVWFHSMRRLVQKRLTFSRVNTQHKCVVNFLHLKIQLCILETLLCICASSLATALQRDFLSLKELNVLHA</sequence>
<keyword evidence="2" id="KW-0391">Immunity</keyword>
<dbReference type="InterPro" id="IPR013783">
    <property type="entry name" value="Ig-like_fold"/>
</dbReference>
<dbReference type="PANTHER" id="PTHR23268:SF45">
    <property type="entry name" value="T CELL RECEPTOR BETA VARIABLE 2"/>
    <property type="match status" value="1"/>
</dbReference>
<dbReference type="SUPFAM" id="SSF48726">
    <property type="entry name" value="Immunoglobulin"/>
    <property type="match status" value="4"/>
</dbReference>
<dbReference type="GO" id="GO:0042101">
    <property type="term" value="C:T cell receptor complex"/>
    <property type="evidence" value="ECO:0007669"/>
    <property type="project" value="UniProtKB-KW"/>
</dbReference>
<dbReference type="SMART" id="SM00409">
    <property type="entry name" value="IG"/>
    <property type="match status" value="3"/>
</dbReference>
<evidence type="ECO:0000256" key="1">
    <source>
        <dbReference type="ARBA" id="ARBA00022729"/>
    </source>
</evidence>
<comment type="caution">
    <text evidence="7">The sequence shown here is derived from an EMBL/GenBank/DDBJ whole genome shotgun (WGS) entry which is preliminary data.</text>
</comment>
<dbReference type="Proteomes" id="UP001488838">
    <property type="component" value="Unassembled WGS sequence"/>
</dbReference>
<evidence type="ECO:0000256" key="2">
    <source>
        <dbReference type="ARBA" id="ARBA00022859"/>
    </source>
</evidence>
<accession>A0AAW0H809</accession>
<keyword evidence="5" id="KW-1279">T cell receptor</keyword>
<evidence type="ECO:0000256" key="4">
    <source>
        <dbReference type="ARBA" id="ARBA00023319"/>
    </source>
</evidence>
<organism evidence="7 8">
    <name type="scientific">Myodes glareolus</name>
    <name type="common">Bank vole</name>
    <name type="synonym">Clethrionomys glareolus</name>
    <dbReference type="NCBI Taxonomy" id="447135"/>
    <lineage>
        <taxon>Eukaryota</taxon>
        <taxon>Metazoa</taxon>
        <taxon>Chordata</taxon>
        <taxon>Craniata</taxon>
        <taxon>Vertebrata</taxon>
        <taxon>Euteleostomi</taxon>
        <taxon>Mammalia</taxon>
        <taxon>Eutheria</taxon>
        <taxon>Euarchontoglires</taxon>
        <taxon>Glires</taxon>
        <taxon>Rodentia</taxon>
        <taxon>Myomorpha</taxon>
        <taxon>Muroidea</taxon>
        <taxon>Cricetidae</taxon>
        <taxon>Arvicolinae</taxon>
        <taxon>Myodes</taxon>
    </lineage>
</organism>
<dbReference type="InterPro" id="IPR050413">
    <property type="entry name" value="TCR_beta_variable"/>
</dbReference>
<dbReference type="GO" id="GO:0002250">
    <property type="term" value="P:adaptive immune response"/>
    <property type="evidence" value="ECO:0007669"/>
    <property type="project" value="UniProtKB-KW"/>
</dbReference>
<evidence type="ECO:0000256" key="3">
    <source>
        <dbReference type="ARBA" id="ARBA00023130"/>
    </source>
</evidence>
<keyword evidence="8" id="KW-1185">Reference proteome</keyword>
<evidence type="ECO:0000256" key="5">
    <source>
        <dbReference type="ARBA" id="ARBA00043266"/>
    </source>
</evidence>
<name>A0AAW0H809_MYOGA</name>
<dbReference type="PROSITE" id="PS50835">
    <property type="entry name" value="IG_LIKE"/>
    <property type="match status" value="2"/>
</dbReference>
<dbReference type="AlphaFoldDB" id="A0AAW0H809"/>